<dbReference type="GO" id="GO:0000160">
    <property type="term" value="P:phosphorelay signal transduction system"/>
    <property type="evidence" value="ECO:0007669"/>
    <property type="project" value="InterPro"/>
</dbReference>
<dbReference type="OrthoDB" id="9774747at2"/>
<dbReference type="RefSeq" id="WP_134383552.1">
    <property type="nucleotide sequence ID" value="NZ_BMWW01000007.1"/>
</dbReference>
<organism evidence="4 7">
    <name type="scientific">Pseudoduganella plicata</name>
    <dbReference type="NCBI Taxonomy" id="321984"/>
    <lineage>
        <taxon>Bacteria</taxon>
        <taxon>Pseudomonadati</taxon>
        <taxon>Pseudomonadota</taxon>
        <taxon>Betaproteobacteria</taxon>
        <taxon>Burkholderiales</taxon>
        <taxon>Oxalobacteraceae</taxon>
        <taxon>Telluria group</taxon>
        <taxon>Pseudoduganella</taxon>
    </lineage>
</organism>
<dbReference type="InterPro" id="IPR001789">
    <property type="entry name" value="Sig_transdc_resp-reg_receiver"/>
</dbReference>
<dbReference type="SMART" id="SM00448">
    <property type="entry name" value="REC"/>
    <property type="match status" value="1"/>
</dbReference>
<sequence>MNKPANALPLILYVDDEPGARKYFQRALEDQANVLTAASVDEAKALLERHGDQLSVLVSDQRMPGANGNALLFHAWERYPQTVRILTTAYSELAQTVEAINQGRIHRYLPKPWDITTLRLEMAQAVDLALLRRRHDRLLGEKLSLRRREVLANRIGTLYALCLAGATESAALDAYLSGALCAGVAAAPDWLMEDCAQLASADAFRAAALARAVRLCVEVLETGAGGPVDPLALAAETFGPTFRRGAEGVGLLAEPAVLAEYLDCAPDTAVSPRHARWLALLVWLARHDLTLRLTASADGVQFRPARTAGPPTRAHLASWIARF</sequence>
<name>A0A4P7BB91_9BURK</name>
<protein>
    <submittedName>
        <fullName evidence="5">Response regulator</fullName>
    </submittedName>
</protein>
<keyword evidence="6" id="KW-1185">Reference proteome</keyword>
<dbReference type="PANTHER" id="PTHR44591">
    <property type="entry name" value="STRESS RESPONSE REGULATOR PROTEIN 1"/>
    <property type="match status" value="1"/>
</dbReference>
<dbReference type="AlphaFoldDB" id="A0A4P7BB91"/>
<dbReference type="PROSITE" id="PS50110">
    <property type="entry name" value="RESPONSE_REGULATORY"/>
    <property type="match status" value="1"/>
</dbReference>
<gene>
    <name evidence="5" type="ORF">E1742_03380</name>
    <name evidence="4" type="ORF">GCM10007388_37870</name>
</gene>
<dbReference type="PANTHER" id="PTHR44591:SF19">
    <property type="entry name" value="TWO-COMPONENT RESPONSE REGULATOR-RELATED"/>
    <property type="match status" value="1"/>
</dbReference>
<dbReference type="Gene3D" id="3.40.50.2300">
    <property type="match status" value="1"/>
</dbReference>
<evidence type="ECO:0000256" key="2">
    <source>
        <dbReference type="PROSITE-ProRule" id="PRU00169"/>
    </source>
</evidence>
<dbReference type="Pfam" id="PF00072">
    <property type="entry name" value="Response_reg"/>
    <property type="match status" value="1"/>
</dbReference>
<dbReference type="Proteomes" id="UP000619512">
    <property type="component" value="Unassembled WGS sequence"/>
</dbReference>
<proteinExistence type="predicted"/>
<accession>A0A4P7BB91</accession>
<dbReference type="EMBL" id="BMWW01000007">
    <property type="protein sequence ID" value="GGZ00772.1"/>
    <property type="molecule type" value="Genomic_DNA"/>
</dbReference>
<dbReference type="EMBL" id="CP038026">
    <property type="protein sequence ID" value="QBQ35313.1"/>
    <property type="molecule type" value="Genomic_DNA"/>
</dbReference>
<reference evidence="4" key="3">
    <citation type="submission" date="2022-12" db="EMBL/GenBank/DDBJ databases">
        <authorList>
            <person name="Sun Q."/>
            <person name="Kim S."/>
        </authorList>
    </citation>
    <scope>NUCLEOTIDE SEQUENCE</scope>
    <source>
        <strain evidence="4">KCTC 12344</strain>
    </source>
</reference>
<evidence type="ECO:0000313" key="5">
    <source>
        <dbReference type="EMBL" id="QBQ35313.1"/>
    </source>
</evidence>
<dbReference type="CDD" id="cd17569">
    <property type="entry name" value="REC_HupR-like"/>
    <property type="match status" value="1"/>
</dbReference>
<reference evidence="4" key="1">
    <citation type="journal article" date="2014" name="Int. J. Syst. Evol. Microbiol.">
        <title>Complete genome sequence of Corynebacterium casei LMG S-19264T (=DSM 44701T), isolated from a smear-ripened cheese.</title>
        <authorList>
            <consortium name="US DOE Joint Genome Institute (JGI-PGF)"/>
            <person name="Walter F."/>
            <person name="Albersmeier A."/>
            <person name="Kalinowski J."/>
            <person name="Ruckert C."/>
        </authorList>
    </citation>
    <scope>NUCLEOTIDE SEQUENCE</scope>
    <source>
        <strain evidence="4">KCTC 12344</strain>
    </source>
</reference>
<evidence type="ECO:0000256" key="1">
    <source>
        <dbReference type="ARBA" id="ARBA00022553"/>
    </source>
</evidence>
<reference evidence="5 6" key="2">
    <citation type="submission" date="2019-03" db="EMBL/GenBank/DDBJ databases">
        <title>Draft Genome Sequences of Six Type Strains of the Genus Massilia.</title>
        <authorList>
            <person name="Miess H."/>
            <person name="Frediansyhah A."/>
            <person name="Gross H."/>
        </authorList>
    </citation>
    <scope>NUCLEOTIDE SEQUENCE [LARGE SCALE GENOMIC DNA]</scope>
    <source>
        <strain evidence="5 6">DSM 17505</strain>
    </source>
</reference>
<evidence type="ECO:0000259" key="3">
    <source>
        <dbReference type="PROSITE" id="PS50110"/>
    </source>
</evidence>
<evidence type="ECO:0000313" key="7">
    <source>
        <dbReference type="Proteomes" id="UP000619512"/>
    </source>
</evidence>
<dbReference type="InterPro" id="IPR050595">
    <property type="entry name" value="Bact_response_regulator"/>
</dbReference>
<feature type="modified residue" description="4-aspartylphosphate" evidence="2">
    <location>
        <position position="60"/>
    </location>
</feature>
<feature type="domain" description="Response regulatory" evidence="3">
    <location>
        <begin position="10"/>
        <end position="126"/>
    </location>
</feature>
<keyword evidence="1 2" id="KW-0597">Phosphoprotein</keyword>
<dbReference type="InterPro" id="IPR011006">
    <property type="entry name" value="CheY-like_superfamily"/>
</dbReference>
<evidence type="ECO:0000313" key="6">
    <source>
        <dbReference type="Proteomes" id="UP000294359"/>
    </source>
</evidence>
<dbReference type="SUPFAM" id="SSF52172">
    <property type="entry name" value="CheY-like"/>
    <property type="match status" value="1"/>
</dbReference>
<evidence type="ECO:0000313" key="4">
    <source>
        <dbReference type="EMBL" id="GGZ00772.1"/>
    </source>
</evidence>
<dbReference type="Proteomes" id="UP000294359">
    <property type="component" value="Chromosome"/>
</dbReference>